<evidence type="ECO:0000259" key="8">
    <source>
        <dbReference type="PROSITE" id="PS51635"/>
    </source>
</evidence>
<dbReference type="Gramene" id="Psat6g011960.4">
    <property type="protein sequence ID" value="Psat6g011960.4.cds"/>
    <property type="gene ID" value="Psat6g011960"/>
</dbReference>
<dbReference type="EMBL" id="JAMSHJ010000006">
    <property type="protein sequence ID" value="KAI5393113.1"/>
    <property type="molecule type" value="Genomic_DNA"/>
</dbReference>
<evidence type="ECO:0000256" key="4">
    <source>
        <dbReference type="PROSITE-ProRule" id="PRU01161"/>
    </source>
</evidence>
<dbReference type="InterPro" id="IPR002641">
    <property type="entry name" value="PNPLA_dom"/>
</dbReference>
<comment type="function">
    <text evidence="5">Lipolytic acyl hydrolase (LAH).</text>
</comment>
<dbReference type="Gene3D" id="3.40.1090.10">
    <property type="entry name" value="Cytosolic phospholipase A2 catalytic domain"/>
    <property type="match status" value="1"/>
</dbReference>
<comment type="similarity">
    <text evidence="1 5">Belongs to the patatin family.</text>
</comment>
<evidence type="ECO:0000256" key="1">
    <source>
        <dbReference type="ARBA" id="ARBA00010240"/>
    </source>
</evidence>
<evidence type="ECO:0000256" key="7">
    <source>
        <dbReference type="SAM" id="SignalP"/>
    </source>
</evidence>
<keyword evidence="5" id="KW-0378">Hydrolase</keyword>
<sequence length="319" mass="35693">MFLFWVELICCRGIGGMMLAKVMRSLGGPKYDGKYLHEVVRQKLGDIKLNETITNIVIPTFDIKTLQPIIFSSYQIKKTPCLNAKLSDICISTSAAPTYLPAHSFINKDEEAGKEEEFNLIDGGVCANNPALVAMNEVTKQIINQSPDFFPIKPLEYGRFLIISIGTGTAKNEEKFNAQMAAKWGLLDWLTHSGSNPLIDVFTQSSGDMVDFHLSAVTQALHSEDNYLRIQDDTLTGIDSSVDIATEENLKKLCQIGENLLKKPVSRVNLENGHFEPLKSGETNEDALKRLAKILSQERRLREMRSPHTSRGRKNRHLA</sequence>
<name>A0A9D5A3P6_PEA</name>
<comment type="domain">
    <text evidence="5">The nitrogen atoms of the two glycine residues in the GGXR motif define the oxyanion hole, and stabilize the oxyanion that forms during the nucleophilic attack by the catalytic serine during substrate cleavage.</text>
</comment>
<organism evidence="9 10">
    <name type="scientific">Pisum sativum</name>
    <name type="common">Garden pea</name>
    <name type="synonym">Lathyrus oleraceus</name>
    <dbReference type="NCBI Taxonomy" id="3888"/>
    <lineage>
        <taxon>Eukaryota</taxon>
        <taxon>Viridiplantae</taxon>
        <taxon>Streptophyta</taxon>
        <taxon>Embryophyta</taxon>
        <taxon>Tracheophyta</taxon>
        <taxon>Spermatophyta</taxon>
        <taxon>Magnoliopsida</taxon>
        <taxon>eudicotyledons</taxon>
        <taxon>Gunneridae</taxon>
        <taxon>Pentapetalae</taxon>
        <taxon>rosids</taxon>
        <taxon>fabids</taxon>
        <taxon>Fabales</taxon>
        <taxon>Fabaceae</taxon>
        <taxon>Papilionoideae</taxon>
        <taxon>50 kb inversion clade</taxon>
        <taxon>NPAAA clade</taxon>
        <taxon>Hologalegina</taxon>
        <taxon>IRL clade</taxon>
        <taxon>Fabeae</taxon>
        <taxon>Lathyrus</taxon>
    </lineage>
</organism>
<feature type="compositionally biased region" description="Basic residues" evidence="6">
    <location>
        <begin position="308"/>
        <end position="319"/>
    </location>
</feature>
<dbReference type="Proteomes" id="UP001058974">
    <property type="component" value="Chromosome 6"/>
</dbReference>
<evidence type="ECO:0000256" key="5">
    <source>
        <dbReference type="RuleBase" id="RU361262"/>
    </source>
</evidence>
<accession>A0A9D5A3P6</accession>
<dbReference type="GO" id="GO:0016042">
    <property type="term" value="P:lipid catabolic process"/>
    <property type="evidence" value="ECO:0007669"/>
    <property type="project" value="UniProtKB-KW"/>
</dbReference>
<dbReference type="Gramene" id="Psat06G0030400-T2">
    <property type="protein sequence ID" value="KAI5393113.1"/>
    <property type="gene ID" value="KIW84_060304"/>
</dbReference>
<dbReference type="AlphaFoldDB" id="A0A9D5A3P6"/>
<feature type="domain" description="PNPLA" evidence="8">
    <location>
        <begin position="1"/>
        <end position="135"/>
    </location>
</feature>
<comment type="caution">
    <text evidence="4">Lacks conserved residue(s) required for the propagation of feature annotation.</text>
</comment>
<dbReference type="Pfam" id="PF01734">
    <property type="entry name" value="Patatin"/>
    <property type="match status" value="1"/>
</dbReference>
<feature type="region of interest" description="Disordered" evidence="6">
    <location>
        <begin position="298"/>
        <end position="319"/>
    </location>
</feature>
<keyword evidence="10" id="KW-1185">Reference proteome</keyword>
<keyword evidence="2 5" id="KW-0442">Lipid degradation</keyword>
<keyword evidence="7" id="KW-0732">Signal</keyword>
<dbReference type="Gramene" id="Psat6g011960.5">
    <property type="protein sequence ID" value="Psat6g011960.5.cds"/>
    <property type="gene ID" value="Psat6g011960"/>
</dbReference>
<keyword evidence="3 5" id="KW-0443">Lipid metabolism</keyword>
<dbReference type="PROSITE" id="PS51635">
    <property type="entry name" value="PNPLA"/>
    <property type="match status" value="1"/>
</dbReference>
<dbReference type="InterPro" id="IPR016035">
    <property type="entry name" value="Acyl_Trfase/lysoPLipase"/>
</dbReference>
<proteinExistence type="inferred from homology"/>
<gene>
    <name evidence="9" type="ORF">KIW84_060304</name>
</gene>
<evidence type="ECO:0000256" key="6">
    <source>
        <dbReference type="SAM" id="MobiDB-lite"/>
    </source>
</evidence>
<reference evidence="9 10" key="1">
    <citation type="journal article" date="2022" name="Nat. Genet.">
        <title>Improved pea reference genome and pan-genome highlight genomic features and evolutionary characteristics.</title>
        <authorList>
            <person name="Yang T."/>
            <person name="Liu R."/>
            <person name="Luo Y."/>
            <person name="Hu S."/>
            <person name="Wang D."/>
            <person name="Wang C."/>
            <person name="Pandey M.K."/>
            <person name="Ge S."/>
            <person name="Xu Q."/>
            <person name="Li N."/>
            <person name="Li G."/>
            <person name="Huang Y."/>
            <person name="Saxena R.K."/>
            <person name="Ji Y."/>
            <person name="Li M."/>
            <person name="Yan X."/>
            <person name="He Y."/>
            <person name="Liu Y."/>
            <person name="Wang X."/>
            <person name="Xiang C."/>
            <person name="Varshney R.K."/>
            <person name="Ding H."/>
            <person name="Gao S."/>
            <person name="Zong X."/>
        </authorList>
    </citation>
    <scope>NUCLEOTIDE SEQUENCE [LARGE SCALE GENOMIC DNA]</scope>
    <source>
        <strain evidence="9 10">cv. Zhongwan 6</strain>
    </source>
</reference>
<dbReference type="PANTHER" id="PTHR32176">
    <property type="entry name" value="XYLOSE ISOMERASE"/>
    <property type="match status" value="1"/>
</dbReference>
<dbReference type="SUPFAM" id="SSF52151">
    <property type="entry name" value="FabD/lysophospholipase-like"/>
    <property type="match status" value="1"/>
</dbReference>
<dbReference type="FunFam" id="3.40.1090.10:FF:000076">
    <property type="entry name" value="Patatin"/>
    <property type="match status" value="1"/>
</dbReference>
<feature type="signal peptide" evidence="7">
    <location>
        <begin position="1"/>
        <end position="16"/>
    </location>
</feature>
<comment type="caution">
    <text evidence="9">The sequence shown here is derived from an EMBL/GenBank/DDBJ whole genome shotgun (WGS) entry which is preliminary data.</text>
</comment>
<dbReference type="EC" id="3.1.1.-" evidence="5"/>
<evidence type="ECO:0000313" key="10">
    <source>
        <dbReference type="Proteomes" id="UP001058974"/>
    </source>
</evidence>
<feature type="chain" id="PRO_5038898685" description="Patatin" evidence="7">
    <location>
        <begin position="17"/>
        <end position="319"/>
    </location>
</feature>
<evidence type="ECO:0000313" key="9">
    <source>
        <dbReference type="EMBL" id="KAI5393113.1"/>
    </source>
</evidence>
<dbReference type="PANTHER" id="PTHR32176:SF113">
    <property type="entry name" value="PATATIN"/>
    <property type="match status" value="1"/>
</dbReference>
<feature type="short sequence motif" description="DGA/G" evidence="4">
    <location>
        <begin position="122"/>
        <end position="124"/>
    </location>
</feature>
<dbReference type="GO" id="GO:0047372">
    <property type="term" value="F:monoacylglycerol lipase activity"/>
    <property type="evidence" value="ECO:0007669"/>
    <property type="project" value="TreeGrafter"/>
</dbReference>
<evidence type="ECO:0000256" key="3">
    <source>
        <dbReference type="ARBA" id="ARBA00023098"/>
    </source>
</evidence>
<evidence type="ECO:0000256" key="2">
    <source>
        <dbReference type="ARBA" id="ARBA00022963"/>
    </source>
</evidence>
<dbReference type="GO" id="GO:0004620">
    <property type="term" value="F:phospholipase activity"/>
    <property type="evidence" value="ECO:0007669"/>
    <property type="project" value="TreeGrafter"/>
</dbReference>
<protein>
    <recommendedName>
        <fullName evidence="5">Patatin</fullName>
        <ecNumber evidence="5">3.1.1.-</ecNumber>
    </recommendedName>
</protein>